<protein>
    <recommendedName>
        <fullName evidence="2">CEMIP beta-helix domain-containing protein</fullName>
    </recommendedName>
</protein>
<dbReference type="PANTHER" id="PTHR46769">
    <property type="entry name" value="POLYCYSTIC KIDNEY AND HEPATIC DISEASE 1 (AUTOSOMAL RECESSIVE)-LIKE 1"/>
    <property type="match status" value="1"/>
</dbReference>
<comment type="caution">
    <text evidence="3">The sequence shown here is derived from an EMBL/GenBank/DDBJ whole genome shotgun (WGS) entry which is preliminary data.</text>
</comment>
<evidence type="ECO:0000313" key="4">
    <source>
        <dbReference type="Proteomes" id="UP000749559"/>
    </source>
</evidence>
<dbReference type="InterPro" id="IPR055401">
    <property type="entry name" value="CEMIP_beta-hel_dom"/>
</dbReference>
<sequence>GTFRQGSKFFTGYARLSNVEFYHTGQEGYVEDYDPRYSLAFLSTGANTELRPSSISRCSFHNGFSPAIGLFGATGIPVTDNVIHHTVGQGMRLAGSSHEIRRNFLTLMIWPGSYQDRSEPFN</sequence>
<feature type="non-terminal residue" evidence="3">
    <location>
        <position position="1"/>
    </location>
</feature>
<dbReference type="SUPFAM" id="SSF51126">
    <property type="entry name" value="Pectin lyase-like"/>
    <property type="match status" value="1"/>
</dbReference>
<dbReference type="AlphaFoldDB" id="A0A8J1Y3P7"/>
<name>A0A8J1Y3P7_OWEFU</name>
<evidence type="ECO:0000313" key="3">
    <source>
        <dbReference type="EMBL" id="CAH1803038.1"/>
    </source>
</evidence>
<keyword evidence="4" id="KW-1185">Reference proteome</keyword>
<reference evidence="3" key="1">
    <citation type="submission" date="2022-03" db="EMBL/GenBank/DDBJ databases">
        <authorList>
            <person name="Martin C."/>
        </authorList>
    </citation>
    <scope>NUCLEOTIDE SEQUENCE</scope>
</reference>
<gene>
    <name evidence="3" type="ORF">OFUS_LOCUS26667</name>
</gene>
<dbReference type="PANTHER" id="PTHR46769:SF2">
    <property type="entry name" value="FIBROCYSTIN-L ISOFORM 2 PRECURSOR-RELATED"/>
    <property type="match status" value="1"/>
</dbReference>
<dbReference type="EMBL" id="CAIIXF020000223">
    <property type="protein sequence ID" value="CAH1803038.1"/>
    <property type="molecule type" value="Genomic_DNA"/>
</dbReference>
<proteinExistence type="predicted"/>
<feature type="non-terminal residue" evidence="3">
    <location>
        <position position="122"/>
    </location>
</feature>
<dbReference type="Proteomes" id="UP000749559">
    <property type="component" value="Unassembled WGS sequence"/>
</dbReference>
<feature type="domain" description="CEMIP beta-helix" evidence="2">
    <location>
        <begin position="13"/>
        <end position="94"/>
    </location>
</feature>
<dbReference type="InterPro" id="IPR052387">
    <property type="entry name" value="Fibrocystin"/>
</dbReference>
<dbReference type="InterPro" id="IPR011050">
    <property type="entry name" value="Pectin_lyase_fold/virulence"/>
</dbReference>
<keyword evidence="1" id="KW-0732">Signal</keyword>
<evidence type="ECO:0000256" key="1">
    <source>
        <dbReference type="ARBA" id="ARBA00022729"/>
    </source>
</evidence>
<evidence type="ECO:0000259" key="2">
    <source>
        <dbReference type="Pfam" id="PF24606"/>
    </source>
</evidence>
<dbReference type="Pfam" id="PF24606">
    <property type="entry name" value="CEMIP_beta-hel"/>
    <property type="match status" value="1"/>
</dbReference>
<accession>A0A8J1Y3P7</accession>
<organism evidence="3 4">
    <name type="scientific">Owenia fusiformis</name>
    <name type="common">Polychaete worm</name>
    <dbReference type="NCBI Taxonomy" id="6347"/>
    <lineage>
        <taxon>Eukaryota</taxon>
        <taxon>Metazoa</taxon>
        <taxon>Spiralia</taxon>
        <taxon>Lophotrochozoa</taxon>
        <taxon>Annelida</taxon>
        <taxon>Polychaeta</taxon>
        <taxon>Sedentaria</taxon>
        <taxon>Canalipalpata</taxon>
        <taxon>Sabellida</taxon>
        <taxon>Oweniida</taxon>
        <taxon>Oweniidae</taxon>
        <taxon>Owenia</taxon>
    </lineage>
</organism>
<dbReference type="OrthoDB" id="120976at2759"/>